<evidence type="ECO:0000313" key="2">
    <source>
        <dbReference type="Proteomes" id="UP001596142"/>
    </source>
</evidence>
<comment type="caution">
    <text evidence="1">The sequence shown here is derived from an EMBL/GenBank/DDBJ whole genome shotgun (WGS) entry which is preliminary data.</text>
</comment>
<dbReference type="InterPro" id="IPR025236">
    <property type="entry name" value="SR1P"/>
</dbReference>
<dbReference type="Pfam" id="PF13790">
    <property type="entry name" value="SR1P"/>
    <property type="match status" value="1"/>
</dbReference>
<gene>
    <name evidence="1" type="ORF">ACFPU1_06050</name>
</gene>
<sequence length="42" mass="4708">MGIIVCQTCNRTIEHFDGEKVATLYAVSSDCEKCETKKVTKK</sequence>
<dbReference type="EMBL" id="JBHSOZ010000003">
    <property type="protein sequence ID" value="MFC5712338.1"/>
    <property type="molecule type" value="Genomic_DNA"/>
</dbReference>
<protein>
    <submittedName>
        <fullName evidence="1">GapA-binding peptide SR1P</fullName>
    </submittedName>
</protein>
<dbReference type="Proteomes" id="UP001596142">
    <property type="component" value="Unassembled WGS sequence"/>
</dbReference>
<dbReference type="RefSeq" id="WP_083465239.1">
    <property type="nucleotide sequence ID" value="NZ_JBHSOZ010000003.1"/>
</dbReference>
<reference evidence="2" key="1">
    <citation type="journal article" date="2019" name="Int. J. Syst. Evol. Microbiol.">
        <title>The Global Catalogue of Microorganisms (GCM) 10K type strain sequencing project: providing services to taxonomists for standard genome sequencing and annotation.</title>
        <authorList>
            <consortium name="The Broad Institute Genomics Platform"/>
            <consortium name="The Broad Institute Genome Sequencing Center for Infectious Disease"/>
            <person name="Wu L."/>
            <person name="Ma J."/>
        </authorList>
    </citation>
    <scope>NUCLEOTIDE SEQUENCE [LARGE SCALE GENOMIC DNA]</scope>
    <source>
        <strain evidence="2">CECT 7184</strain>
    </source>
</reference>
<accession>A0ABW0YIU4</accession>
<keyword evidence="2" id="KW-1185">Reference proteome</keyword>
<proteinExistence type="predicted"/>
<organism evidence="1 2">
    <name type="scientific">Thalassorhabdus alkalitolerans</name>
    <dbReference type="NCBI Taxonomy" id="2282697"/>
    <lineage>
        <taxon>Bacteria</taxon>
        <taxon>Bacillati</taxon>
        <taxon>Bacillota</taxon>
        <taxon>Bacilli</taxon>
        <taxon>Bacillales</taxon>
        <taxon>Bacillaceae</taxon>
        <taxon>Thalassorhabdus</taxon>
    </lineage>
</organism>
<name>A0ABW0YIU4_9BACI</name>
<evidence type="ECO:0000313" key="1">
    <source>
        <dbReference type="EMBL" id="MFC5712338.1"/>
    </source>
</evidence>